<gene>
    <name evidence="1" type="ORF">Vadar_014230</name>
</gene>
<comment type="caution">
    <text evidence="1">The sequence shown here is derived from an EMBL/GenBank/DDBJ whole genome shotgun (WGS) entry which is preliminary data.</text>
</comment>
<reference evidence="1 2" key="1">
    <citation type="journal article" date="2021" name="Hortic Res">
        <title>High-quality reference genome and annotation aids understanding of berry development for evergreen blueberry (Vaccinium darrowii).</title>
        <authorList>
            <person name="Yu J."/>
            <person name="Hulse-Kemp A.M."/>
            <person name="Babiker E."/>
            <person name="Staton M."/>
        </authorList>
    </citation>
    <scope>NUCLEOTIDE SEQUENCE [LARGE SCALE GENOMIC DNA]</scope>
    <source>
        <strain evidence="2">cv. NJ 8807/NJ 8810</strain>
        <tissue evidence="1">Young leaf</tissue>
    </source>
</reference>
<sequence length="256" mass="29021">MEDSKPSENKNPDAKLEDDSTRFTKSLQELKDLCSQLHHAADYCETSFLNAEQVQKKAVMENTKEYLCKAVVTVVDHLGSVSANLDYRLSDDNVVSETEIRINGLTQRLVTCNQYSHQLALTKVSWNANFPRYNLRYIFPPTVNRERSMELLREGGTPVAAKTIRKHEFEAEEDVPLFLYTSNRKPSLIKDSSTETDDPSSTSVLPVRDGLSVLPKASNPSFHFEGTHKLKRNTVNWKSVQNSDVVSLIRKAKRAM</sequence>
<organism evidence="1 2">
    <name type="scientific">Vaccinium darrowii</name>
    <dbReference type="NCBI Taxonomy" id="229202"/>
    <lineage>
        <taxon>Eukaryota</taxon>
        <taxon>Viridiplantae</taxon>
        <taxon>Streptophyta</taxon>
        <taxon>Embryophyta</taxon>
        <taxon>Tracheophyta</taxon>
        <taxon>Spermatophyta</taxon>
        <taxon>Magnoliopsida</taxon>
        <taxon>eudicotyledons</taxon>
        <taxon>Gunneridae</taxon>
        <taxon>Pentapetalae</taxon>
        <taxon>asterids</taxon>
        <taxon>Ericales</taxon>
        <taxon>Ericaceae</taxon>
        <taxon>Vaccinioideae</taxon>
        <taxon>Vaccinieae</taxon>
        <taxon>Vaccinium</taxon>
    </lineage>
</organism>
<proteinExistence type="predicted"/>
<dbReference type="Proteomes" id="UP000828048">
    <property type="component" value="Chromosome 7"/>
</dbReference>
<protein>
    <submittedName>
        <fullName evidence="1">Uncharacterized protein</fullName>
    </submittedName>
</protein>
<dbReference type="EMBL" id="CM037157">
    <property type="protein sequence ID" value="KAH7849181.1"/>
    <property type="molecule type" value="Genomic_DNA"/>
</dbReference>
<accession>A0ACB7Y704</accession>
<name>A0ACB7Y704_9ERIC</name>
<evidence type="ECO:0000313" key="1">
    <source>
        <dbReference type="EMBL" id="KAH7849181.1"/>
    </source>
</evidence>
<evidence type="ECO:0000313" key="2">
    <source>
        <dbReference type="Proteomes" id="UP000828048"/>
    </source>
</evidence>
<keyword evidence="2" id="KW-1185">Reference proteome</keyword>